<keyword evidence="5" id="KW-1185">Reference proteome</keyword>
<sequence>MLLEAIYHRPKQNWAYAYDGNTLHIRLRTKKGDMDQVHAIVGDKYAWEETQEMIEMSLLSSDALFDYWEAAVIPPFRRLRYAFQLTSGLERLILTETGFHGALPENSNSFFDYPFINPIDVFAPPAWVKDAVFYQIFPERFASGDAALNPEATEAWGGEPTPRNFFGGDLQGVIDHLDYLGGLGINAIYFNPLFEATTNHKYDTEDYMKVDSHFGTNEKLKELVDACHQRGIRVLLDAVFNHSGRTFPPFVDALENGAESPYADWFHVREWPLRVVNGIPTYETFAFEPLMPKLNTEHPDVKEYLFKAARYWIEEIGIDGWRLDVANEVDHQFWREFRAVVKKANPEAYILGEIWHDSIMWLQGDQFDAVMNYPFTNAVLDFFAYQTIDASTFTSALGAQLAAYPQQVTETAFNLLGSHDTPRLLTVCGDELGAMKLATLFKLTYPGVPCIYYGDEIGLNGGGDPECRKCMVWEPEEQNAALLDFFKQAIALRRSHAALRSAAIRFIHADETGRVIVYERRSGDERIVIAMNAGAEPAEVSFRVDDKAVNEASREVAASADESSVGLGADNTRSHKASSTVASTLASTLADTLTSRIGDLPAPEASTEAVQEALARYEWLSLLHETTQPRYAKSGIVTLQLPAFGYEVLLQQKLQ</sequence>
<dbReference type="InterPro" id="IPR045857">
    <property type="entry name" value="O16G_dom_2"/>
</dbReference>
<dbReference type="GO" id="GO:0005975">
    <property type="term" value="P:carbohydrate metabolic process"/>
    <property type="evidence" value="ECO:0007669"/>
    <property type="project" value="InterPro"/>
</dbReference>
<dbReference type="CDD" id="cd02857">
    <property type="entry name" value="E_set_CDase_PDE_N"/>
    <property type="match status" value="1"/>
</dbReference>
<proteinExistence type="predicted"/>
<dbReference type="InterPro" id="IPR006047">
    <property type="entry name" value="GH13_cat_dom"/>
</dbReference>
<dbReference type="GO" id="GO:0004553">
    <property type="term" value="F:hydrolase activity, hydrolyzing O-glycosyl compounds"/>
    <property type="evidence" value="ECO:0007669"/>
    <property type="project" value="InterPro"/>
</dbReference>
<dbReference type="Proteomes" id="UP000183410">
    <property type="component" value="Unassembled WGS sequence"/>
</dbReference>
<dbReference type="RefSeq" id="WP_074904881.1">
    <property type="nucleotide sequence ID" value="NZ_FONN01000011.1"/>
</dbReference>
<reference evidence="5" key="1">
    <citation type="submission" date="2016-10" db="EMBL/GenBank/DDBJ databases">
        <authorList>
            <person name="Varghese N."/>
            <person name="Submissions S."/>
        </authorList>
    </citation>
    <scope>NUCLEOTIDE SEQUENCE [LARGE SCALE GENOMIC DNA]</scope>
    <source>
        <strain evidence="5">CGMCC 1.10223</strain>
    </source>
</reference>
<evidence type="ECO:0000259" key="3">
    <source>
        <dbReference type="SMART" id="SM00642"/>
    </source>
</evidence>
<dbReference type="Gene3D" id="3.20.20.80">
    <property type="entry name" value="Glycosidases"/>
    <property type="match status" value="1"/>
</dbReference>
<accession>A0A1I2F7P7</accession>
<dbReference type="Gene3D" id="2.60.40.1180">
    <property type="entry name" value="Golgi alpha-mannosidase II"/>
    <property type="match status" value="1"/>
</dbReference>
<dbReference type="Gene3D" id="3.90.400.10">
    <property type="entry name" value="Oligo-1,6-glucosidase, Domain 2"/>
    <property type="match status" value="1"/>
</dbReference>
<dbReference type="AlphaFoldDB" id="A0A1I2F7P7"/>
<dbReference type="PANTHER" id="PTHR10357">
    <property type="entry name" value="ALPHA-AMYLASE FAMILY MEMBER"/>
    <property type="match status" value="1"/>
</dbReference>
<dbReference type="InterPro" id="IPR004185">
    <property type="entry name" value="Glyco_hydro_13_lg-like_dom"/>
</dbReference>
<evidence type="ECO:0000313" key="5">
    <source>
        <dbReference type="Proteomes" id="UP000183410"/>
    </source>
</evidence>
<protein>
    <submittedName>
        <fullName evidence="4">Glycosidase</fullName>
    </submittedName>
</protein>
<dbReference type="SUPFAM" id="SSF51445">
    <property type="entry name" value="(Trans)glycosidases"/>
    <property type="match status" value="1"/>
</dbReference>
<evidence type="ECO:0000256" key="2">
    <source>
        <dbReference type="ARBA" id="ARBA00023295"/>
    </source>
</evidence>
<dbReference type="SMART" id="SM00642">
    <property type="entry name" value="Aamy"/>
    <property type="match status" value="1"/>
</dbReference>
<organism evidence="4 5">
    <name type="scientific">Paenibacillus algorifonticola</name>
    <dbReference type="NCBI Taxonomy" id="684063"/>
    <lineage>
        <taxon>Bacteria</taxon>
        <taxon>Bacillati</taxon>
        <taxon>Bacillota</taxon>
        <taxon>Bacilli</taxon>
        <taxon>Bacillales</taxon>
        <taxon>Paenibacillaceae</taxon>
        <taxon>Paenibacillus</taxon>
    </lineage>
</organism>
<dbReference type="EMBL" id="FONN01000011">
    <property type="protein sequence ID" value="SFF01444.1"/>
    <property type="molecule type" value="Genomic_DNA"/>
</dbReference>
<keyword evidence="1" id="KW-0378">Hydrolase</keyword>
<name>A0A1I2F7P7_9BACL</name>
<dbReference type="InterPro" id="IPR017853">
    <property type="entry name" value="GH"/>
</dbReference>
<dbReference type="InterPro" id="IPR013780">
    <property type="entry name" value="Glyco_hydro_b"/>
</dbReference>
<evidence type="ECO:0000256" key="1">
    <source>
        <dbReference type="ARBA" id="ARBA00022801"/>
    </source>
</evidence>
<dbReference type="PANTHER" id="PTHR10357:SF210">
    <property type="entry name" value="MALTODEXTRIN GLUCOSIDASE"/>
    <property type="match status" value="1"/>
</dbReference>
<dbReference type="Pfam" id="PF02903">
    <property type="entry name" value="Alpha-amylase_N"/>
    <property type="match status" value="1"/>
</dbReference>
<dbReference type="Gene3D" id="2.60.40.10">
    <property type="entry name" value="Immunoglobulins"/>
    <property type="match status" value="1"/>
</dbReference>
<keyword evidence="2 4" id="KW-0326">Glycosidase</keyword>
<dbReference type="CDD" id="cd11338">
    <property type="entry name" value="AmyAc_CMD"/>
    <property type="match status" value="1"/>
</dbReference>
<gene>
    <name evidence="4" type="ORF">SAMN04487969_111116</name>
</gene>
<dbReference type="OrthoDB" id="9805159at2"/>
<dbReference type="Pfam" id="PF00128">
    <property type="entry name" value="Alpha-amylase"/>
    <property type="match status" value="1"/>
</dbReference>
<feature type="domain" description="Glycosyl hydrolase family 13 catalytic" evidence="3">
    <location>
        <begin position="135"/>
        <end position="493"/>
    </location>
</feature>
<dbReference type="SUPFAM" id="SSF51011">
    <property type="entry name" value="Glycosyl hydrolase domain"/>
    <property type="match status" value="1"/>
</dbReference>
<evidence type="ECO:0000313" key="4">
    <source>
        <dbReference type="EMBL" id="SFF01444.1"/>
    </source>
</evidence>
<dbReference type="InterPro" id="IPR013783">
    <property type="entry name" value="Ig-like_fold"/>
</dbReference>